<name>A0ABR6NBS9_9SPHN</name>
<comment type="caution">
    <text evidence="3">The sequence shown here is derived from an EMBL/GenBank/DDBJ whole genome shotgun (WGS) entry which is preliminary data.</text>
</comment>
<feature type="transmembrane region" description="Helical" evidence="2">
    <location>
        <begin position="160"/>
        <end position="181"/>
    </location>
</feature>
<dbReference type="Proteomes" id="UP001138540">
    <property type="component" value="Unassembled WGS sequence"/>
</dbReference>
<dbReference type="SUPFAM" id="SSF103473">
    <property type="entry name" value="MFS general substrate transporter"/>
    <property type="match status" value="1"/>
</dbReference>
<feature type="transmembrane region" description="Helical" evidence="2">
    <location>
        <begin position="244"/>
        <end position="264"/>
    </location>
</feature>
<dbReference type="PANTHER" id="PTHR11328:SF24">
    <property type="entry name" value="MAJOR FACILITATOR SUPERFAMILY (MFS) PROFILE DOMAIN-CONTAINING PROTEIN"/>
    <property type="match status" value="1"/>
</dbReference>
<organism evidence="3 4">
    <name type="scientific">Sphingobium lignivorans</name>
    <dbReference type="NCBI Taxonomy" id="2735886"/>
    <lineage>
        <taxon>Bacteria</taxon>
        <taxon>Pseudomonadati</taxon>
        <taxon>Pseudomonadota</taxon>
        <taxon>Alphaproteobacteria</taxon>
        <taxon>Sphingomonadales</taxon>
        <taxon>Sphingomonadaceae</taxon>
        <taxon>Sphingobium</taxon>
    </lineage>
</organism>
<dbReference type="PANTHER" id="PTHR11328">
    <property type="entry name" value="MAJOR FACILITATOR SUPERFAMILY DOMAIN-CONTAINING PROTEIN"/>
    <property type="match status" value="1"/>
</dbReference>
<gene>
    <name evidence="3" type="ORF">HNP60_000714</name>
</gene>
<evidence type="ECO:0000256" key="2">
    <source>
        <dbReference type="SAM" id="Phobius"/>
    </source>
</evidence>
<dbReference type="InterPro" id="IPR036259">
    <property type="entry name" value="MFS_trans_sf"/>
</dbReference>
<accession>A0ABR6NBS9</accession>
<keyword evidence="2" id="KW-0472">Membrane</keyword>
<dbReference type="Pfam" id="PF13347">
    <property type="entry name" value="MFS_2"/>
    <property type="match status" value="1"/>
</dbReference>
<dbReference type="RefSeq" id="WP_184150250.1">
    <property type="nucleotide sequence ID" value="NZ_JACHKA010000001.1"/>
</dbReference>
<keyword evidence="4" id="KW-1185">Reference proteome</keyword>
<comment type="similarity">
    <text evidence="1">Belongs to the sodium:galactoside symporter (TC 2.A.2) family.</text>
</comment>
<proteinExistence type="inferred from homology"/>
<keyword evidence="2" id="KW-1133">Transmembrane helix</keyword>
<feature type="transmembrane region" description="Helical" evidence="2">
    <location>
        <begin position="409"/>
        <end position="430"/>
    </location>
</feature>
<dbReference type="EMBL" id="JACHKA010000001">
    <property type="protein sequence ID" value="MBB5984740.1"/>
    <property type="molecule type" value="Genomic_DNA"/>
</dbReference>
<feature type="transmembrane region" description="Helical" evidence="2">
    <location>
        <begin position="193"/>
        <end position="215"/>
    </location>
</feature>
<evidence type="ECO:0000256" key="1">
    <source>
        <dbReference type="ARBA" id="ARBA00009617"/>
    </source>
</evidence>
<evidence type="ECO:0000313" key="3">
    <source>
        <dbReference type="EMBL" id="MBB5984740.1"/>
    </source>
</evidence>
<feature type="transmembrane region" description="Helical" evidence="2">
    <location>
        <begin position="276"/>
        <end position="295"/>
    </location>
</feature>
<feature type="transmembrane region" description="Helical" evidence="2">
    <location>
        <begin position="307"/>
        <end position="325"/>
    </location>
</feature>
<feature type="transmembrane region" description="Helical" evidence="2">
    <location>
        <begin position="24"/>
        <end position="43"/>
    </location>
</feature>
<reference evidence="3 4" key="1">
    <citation type="submission" date="2020-08" db="EMBL/GenBank/DDBJ databases">
        <title>Exploring microbial biodiversity for novel pathways involved in the catabolism of aromatic compounds derived from lignin.</title>
        <authorList>
            <person name="Elkins J."/>
        </authorList>
    </citation>
    <scope>NUCLEOTIDE SEQUENCE [LARGE SCALE GENOMIC DNA]</scope>
    <source>
        <strain evidence="3 4">B1D3A</strain>
    </source>
</reference>
<sequence>MQASPDSQATAAAPPLADVRISRLHLAAFTLPVLLFQAIEMAWRAYLPRFLNLDVGIALGLVGALMLGARLLDAMADPLLGWLSDMRPTRFGRRKPWMAVGAILVPLGALPLFLAPAGSAFGTIVIASLLLHIGYSFIITPHGGWGLELSRDRHQRTRIMGAKVWFGVLGSLAMLGILAILERGFGISLRAEMALVGWTIALLAPLTVLCVILLFQERATPVAHAPRHPARLFLAMLRDPAMRALLMLYMVTGIGDAAAASSFLYLVEDALSLERWGASLLLIQPVVALVALPVWSRLSARIGRRNVLMISYGWQAVCVAMLLALPPGAPLMLAGILVLKGLGWGVDFMLLRAMVADLSDKDADGTTVAGSYYGVSSIALKIAMGLGSGGVLWGLALVSGEAWDDLRTVAIRLLHCAPVMIGAVVAIRILRGRGQIERAGSDVAIA</sequence>
<protein>
    <submittedName>
        <fullName evidence="3">Na+/melibiose symporter-like transporter</fullName>
    </submittedName>
</protein>
<feature type="transmembrane region" description="Helical" evidence="2">
    <location>
        <begin position="97"/>
        <end position="114"/>
    </location>
</feature>
<feature type="transmembrane region" description="Helical" evidence="2">
    <location>
        <begin position="372"/>
        <end position="397"/>
    </location>
</feature>
<feature type="transmembrane region" description="Helical" evidence="2">
    <location>
        <begin position="55"/>
        <end position="76"/>
    </location>
</feature>
<dbReference type="InterPro" id="IPR039672">
    <property type="entry name" value="MFS_2"/>
</dbReference>
<dbReference type="Gene3D" id="1.20.1250.20">
    <property type="entry name" value="MFS general substrate transporter like domains"/>
    <property type="match status" value="2"/>
</dbReference>
<feature type="transmembrane region" description="Helical" evidence="2">
    <location>
        <begin position="331"/>
        <end position="351"/>
    </location>
</feature>
<keyword evidence="2" id="KW-0812">Transmembrane</keyword>
<evidence type="ECO:0000313" key="4">
    <source>
        <dbReference type="Proteomes" id="UP001138540"/>
    </source>
</evidence>
<feature type="transmembrane region" description="Helical" evidence="2">
    <location>
        <begin position="120"/>
        <end position="139"/>
    </location>
</feature>